<evidence type="ECO:0000313" key="1">
    <source>
        <dbReference type="EMBL" id="MBW87355.1"/>
    </source>
</evidence>
<name>A0A2P2J1K3_RHIMU</name>
<proteinExistence type="predicted"/>
<dbReference type="EMBL" id="GGEC01006872">
    <property type="protein sequence ID" value="MBW87355.1"/>
    <property type="molecule type" value="Transcribed_RNA"/>
</dbReference>
<reference evidence="1" key="1">
    <citation type="submission" date="2018-02" db="EMBL/GenBank/DDBJ databases">
        <title>Rhizophora mucronata_Transcriptome.</title>
        <authorList>
            <person name="Meera S.P."/>
            <person name="Sreeshan A."/>
            <person name="Augustine A."/>
        </authorList>
    </citation>
    <scope>NUCLEOTIDE SEQUENCE</scope>
    <source>
        <tissue evidence="1">Leaf</tissue>
    </source>
</reference>
<accession>A0A2P2J1K3</accession>
<organism evidence="1">
    <name type="scientific">Rhizophora mucronata</name>
    <name type="common">Asiatic mangrove</name>
    <dbReference type="NCBI Taxonomy" id="61149"/>
    <lineage>
        <taxon>Eukaryota</taxon>
        <taxon>Viridiplantae</taxon>
        <taxon>Streptophyta</taxon>
        <taxon>Embryophyta</taxon>
        <taxon>Tracheophyta</taxon>
        <taxon>Spermatophyta</taxon>
        <taxon>Magnoliopsida</taxon>
        <taxon>eudicotyledons</taxon>
        <taxon>Gunneridae</taxon>
        <taxon>Pentapetalae</taxon>
        <taxon>rosids</taxon>
        <taxon>fabids</taxon>
        <taxon>Malpighiales</taxon>
        <taxon>Rhizophoraceae</taxon>
        <taxon>Rhizophora</taxon>
    </lineage>
</organism>
<protein>
    <submittedName>
        <fullName evidence="1">Uncharacterized protein</fullName>
    </submittedName>
</protein>
<sequence length="44" mass="4881">MIIASMKLTNNSTIVCCIFPRTNATYKMKNAGAISLKTTQLLFK</sequence>
<dbReference type="AlphaFoldDB" id="A0A2P2J1K3"/>